<evidence type="ECO:0000313" key="7">
    <source>
        <dbReference type="EMBL" id="MAG22084.1"/>
    </source>
</evidence>
<dbReference type="InterPro" id="IPR029044">
    <property type="entry name" value="Nucleotide-diphossugar_trans"/>
</dbReference>
<evidence type="ECO:0000256" key="1">
    <source>
        <dbReference type="ARBA" id="ARBA00004236"/>
    </source>
</evidence>
<gene>
    <name evidence="7" type="ORF">CL943_02145</name>
</gene>
<dbReference type="PANTHER" id="PTHR43646">
    <property type="entry name" value="GLYCOSYLTRANSFERASE"/>
    <property type="match status" value="1"/>
</dbReference>
<comment type="subcellular location">
    <subcellularLocation>
        <location evidence="1">Cell membrane</location>
    </subcellularLocation>
</comment>
<protein>
    <recommendedName>
        <fullName evidence="6">Glycosyltransferase 2-like domain-containing protein</fullName>
    </recommendedName>
</protein>
<dbReference type="Gene3D" id="3.90.550.10">
    <property type="entry name" value="Spore Coat Polysaccharide Biosynthesis Protein SpsA, Chain A"/>
    <property type="match status" value="1"/>
</dbReference>
<evidence type="ECO:0000313" key="8">
    <source>
        <dbReference type="Proteomes" id="UP000226592"/>
    </source>
</evidence>
<evidence type="ECO:0000256" key="5">
    <source>
        <dbReference type="ARBA" id="ARBA00023136"/>
    </source>
</evidence>
<accession>A0A2D6M0X9</accession>
<feature type="domain" description="Glycosyltransferase 2-like" evidence="6">
    <location>
        <begin position="7"/>
        <end position="162"/>
    </location>
</feature>
<dbReference type="CDD" id="cd06423">
    <property type="entry name" value="CESA_like"/>
    <property type="match status" value="1"/>
</dbReference>
<keyword evidence="5" id="KW-0472">Membrane</keyword>
<dbReference type="InterPro" id="IPR001173">
    <property type="entry name" value="Glyco_trans_2-like"/>
</dbReference>
<dbReference type="SUPFAM" id="SSF53448">
    <property type="entry name" value="Nucleotide-diphospho-sugar transferases"/>
    <property type="match status" value="1"/>
</dbReference>
<dbReference type="Proteomes" id="UP000226592">
    <property type="component" value="Unassembled WGS sequence"/>
</dbReference>
<reference evidence="8" key="1">
    <citation type="submission" date="2017-09" db="EMBL/GenBank/DDBJ databases">
        <title>The Reconstruction of 2,631 Draft Metagenome-Assembled Genomes from the Global Oceans.</title>
        <authorList>
            <person name="Tully B.J."/>
            <person name="Graham E.D."/>
            <person name="Heidelberg J.F."/>
        </authorList>
    </citation>
    <scope>NUCLEOTIDE SEQUENCE [LARGE SCALE GENOMIC DNA]</scope>
</reference>
<evidence type="ECO:0000256" key="3">
    <source>
        <dbReference type="ARBA" id="ARBA00022676"/>
    </source>
</evidence>
<name>A0A2D6M0X9_9ARCH</name>
<keyword evidence="2" id="KW-1003">Cell membrane</keyword>
<keyword evidence="4" id="KW-0808">Transferase</keyword>
<evidence type="ECO:0000256" key="4">
    <source>
        <dbReference type="ARBA" id="ARBA00022679"/>
    </source>
</evidence>
<comment type="caution">
    <text evidence="7">The sequence shown here is derived from an EMBL/GenBank/DDBJ whole genome shotgun (WGS) entry which is preliminary data.</text>
</comment>
<dbReference type="PANTHER" id="PTHR43646:SF2">
    <property type="entry name" value="GLYCOSYLTRANSFERASE 2-LIKE DOMAIN-CONTAINING PROTEIN"/>
    <property type="match status" value="1"/>
</dbReference>
<dbReference type="AlphaFoldDB" id="A0A2D6M0X9"/>
<evidence type="ECO:0000259" key="6">
    <source>
        <dbReference type="Pfam" id="PF00535"/>
    </source>
</evidence>
<dbReference type="Pfam" id="PF00535">
    <property type="entry name" value="Glycos_transf_2"/>
    <property type="match status" value="1"/>
</dbReference>
<sequence length="233" mass="26442">MVKPIVSIIVPTYNEEEFIEQTLKALLSQTVPKEKYEIIVSDSSSTDKTLSIAKKYADKVVVCKKHSAGFGRNFGAKQASTPLLGFVDADTIVESTWVEALIEGLEKAVACTGPIKSLERNSIILSMFFWWWGFQSWITTMLHYPIFPGYNIGARKKAFDQVGGFSTENITVEDIKLGLDLSKVGKVVFNDRMKVKTSNRRLNEIWLPSYIWNGVKFTLFGKSRGWEQHRKDF</sequence>
<proteinExistence type="predicted"/>
<evidence type="ECO:0000256" key="2">
    <source>
        <dbReference type="ARBA" id="ARBA00022475"/>
    </source>
</evidence>
<keyword evidence="3" id="KW-0328">Glycosyltransferase</keyword>
<dbReference type="GO" id="GO:0016757">
    <property type="term" value="F:glycosyltransferase activity"/>
    <property type="evidence" value="ECO:0007669"/>
    <property type="project" value="UniProtKB-KW"/>
</dbReference>
<dbReference type="EMBL" id="NZBU01000007">
    <property type="protein sequence ID" value="MAG22084.1"/>
    <property type="molecule type" value="Genomic_DNA"/>
</dbReference>
<organism evidence="7 8">
    <name type="scientific">Candidatus Iainarchaeum sp</name>
    <dbReference type="NCBI Taxonomy" id="3101447"/>
    <lineage>
        <taxon>Archaea</taxon>
        <taxon>Candidatus Iainarchaeota</taxon>
        <taxon>Candidatus Iainarchaeia</taxon>
        <taxon>Candidatus Iainarchaeales</taxon>
        <taxon>Candidatus Iainarchaeaceae</taxon>
        <taxon>Candidatus Iainarchaeum</taxon>
    </lineage>
</organism>
<dbReference type="GO" id="GO:0005886">
    <property type="term" value="C:plasma membrane"/>
    <property type="evidence" value="ECO:0007669"/>
    <property type="project" value="UniProtKB-SubCell"/>
</dbReference>